<dbReference type="GO" id="GO:0015288">
    <property type="term" value="F:porin activity"/>
    <property type="evidence" value="ECO:0007669"/>
    <property type="project" value="TreeGrafter"/>
</dbReference>
<dbReference type="Proteomes" id="UP001348817">
    <property type="component" value="Chromosome"/>
</dbReference>
<dbReference type="GO" id="GO:0015562">
    <property type="term" value="F:efflux transmembrane transporter activity"/>
    <property type="evidence" value="ECO:0007669"/>
    <property type="project" value="InterPro"/>
</dbReference>
<dbReference type="RefSeq" id="WP_338392186.1">
    <property type="nucleotide sequence ID" value="NZ_AP025314.1"/>
</dbReference>
<evidence type="ECO:0000256" key="8">
    <source>
        <dbReference type="SAM" id="Coils"/>
    </source>
</evidence>
<dbReference type="Gene3D" id="1.20.1600.10">
    <property type="entry name" value="Outer membrane efflux proteins (OEP)"/>
    <property type="match status" value="2"/>
</dbReference>
<keyword evidence="7" id="KW-0998">Cell outer membrane</keyword>
<keyword evidence="3" id="KW-0813">Transport</keyword>
<evidence type="ECO:0000256" key="1">
    <source>
        <dbReference type="ARBA" id="ARBA00004442"/>
    </source>
</evidence>
<dbReference type="EMBL" id="AP025314">
    <property type="protein sequence ID" value="BDD10643.1"/>
    <property type="molecule type" value="Genomic_DNA"/>
</dbReference>
<dbReference type="PANTHER" id="PTHR30026">
    <property type="entry name" value="OUTER MEMBRANE PROTEIN TOLC"/>
    <property type="match status" value="1"/>
</dbReference>
<evidence type="ECO:0000256" key="7">
    <source>
        <dbReference type="ARBA" id="ARBA00023237"/>
    </source>
</evidence>
<dbReference type="GO" id="GO:0009279">
    <property type="term" value="C:cell outer membrane"/>
    <property type="evidence" value="ECO:0007669"/>
    <property type="project" value="UniProtKB-SubCell"/>
</dbReference>
<dbReference type="PANTHER" id="PTHR30026:SF20">
    <property type="entry name" value="OUTER MEMBRANE PROTEIN TOLC"/>
    <property type="match status" value="1"/>
</dbReference>
<dbReference type="InterPro" id="IPR051906">
    <property type="entry name" value="TolC-like"/>
</dbReference>
<evidence type="ECO:0000256" key="3">
    <source>
        <dbReference type="ARBA" id="ARBA00022448"/>
    </source>
</evidence>
<evidence type="ECO:0000313" key="10">
    <source>
        <dbReference type="Proteomes" id="UP001348817"/>
    </source>
</evidence>
<organism evidence="9 10">
    <name type="scientific">Fulvitalea axinellae</name>
    <dbReference type="NCBI Taxonomy" id="1182444"/>
    <lineage>
        <taxon>Bacteria</taxon>
        <taxon>Pseudomonadati</taxon>
        <taxon>Bacteroidota</taxon>
        <taxon>Cytophagia</taxon>
        <taxon>Cytophagales</taxon>
        <taxon>Persicobacteraceae</taxon>
        <taxon>Fulvitalea</taxon>
    </lineage>
</organism>
<dbReference type="KEGG" id="fax:FUAX_30750"/>
<reference evidence="9 10" key="1">
    <citation type="submission" date="2021-12" db="EMBL/GenBank/DDBJ databases">
        <title>Genome sequencing of bacteria with rrn-lacking chromosome and rrn-plasmid.</title>
        <authorList>
            <person name="Anda M."/>
            <person name="Iwasaki W."/>
        </authorList>
    </citation>
    <scope>NUCLEOTIDE SEQUENCE [LARGE SCALE GENOMIC DNA]</scope>
    <source>
        <strain evidence="9 10">DSM 100852</strain>
    </source>
</reference>
<keyword evidence="4" id="KW-1134">Transmembrane beta strand</keyword>
<dbReference type="AlphaFoldDB" id="A0AAU9D3W6"/>
<keyword evidence="10" id="KW-1185">Reference proteome</keyword>
<protein>
    <submittedName>
        <fullName evidence="9">Membrane protein</fullName>
    </submittedName>
</protein>
<proteinExistence type="inferred from homology"/>
<evidence type="ECO:0000256" key="4">
    <source>
        <dbReference type="ARBA" id="ARBA00022452"/>
    </source>
</evidence>
<evidence type="ECO:0000313" key="9">
    <source>
        <dbReference type="EMBL" id="BDD10643.1"/>
    </source>
</evidence>
<sequence>MLKFFGKGNLFRERVVRLALVVAFGLALSGNVHAQRVLNLEQALEVAFENSPRLKKTEISKEISAERLKAQKASLKTQFSLDLTPFTYSNQNQLNQSFSQYFTVENYQSDGSFRASQPIVFTGGTVSLVDRFRWTKNVSEQFNNNSTGAPGDAGSKPNINESYRNNVYLELNQPLFTYNKTRMELIQLEYEYERAEMNYYLSRMNVERDVTTSFYNLYTNQNNVEVKEEELKNQQASYDIIKNKVEAGLAAKEELYQAELNLLQTKQGLYNAQINLENTKDSFKQLLGISVYEDILILEKVQMSPVEIDPEFAIQKGLDQRFELRQLDIDMQNARFDLIQTKNQGDLNGQLSARFGLSGNDELLQDVYSNPVRDQLYSVSLSVPIWDWGARKARVKASQLQIKNKEIDISDQRINIQINVRKALRQLDNLLRQVEIDQQNLKNAELTYEINLERYKNGDLTSIDLNRYQKQLSDAKTNITKTLIDYKVELLNVKLLTLWDFEKNASSIPQNMAEKKELKGLRGMY</sequence>
<accession>A0AAU9D3W6</accession>
<evidence type="ECO:0000256" key="5">
    <source>
        <dbReference type="ARBA" id="ARBA00022692"/>
    </source>
</evidence>
<dbReference type="InterPro" id="IPR003423">
    <property type="entry name" value="OMP_efflux"/>
</dbReference>
<keyword evidence="5" id="KW-0812">Transmembrane</keyword>
<name>A0AAU9D3W6_9BACT</name>
<dbReference type="GO" id="GO:1990281">
    <property type="term" value="C:efflux pump complex"/>
    <property type="evidence" value="ECO:0007669"/>
    <property type="project" value="TreeGrafter"/>
</dbReference>
<evidence type="ECO:0000256" key="2">
    <source>
        <dbReference type="ARBA" id="ARBA00007613"/>
    </source>
</evidence>
<comment type="similarity">
    <text evidence="2">Belongs to the outer membrane factor (OMF) (TC 1.B.17) family.</text>
</comment>
<dbReference type="Pfam" id="PF02321">
    <property type="entry name" value="OEP"/>
    <property type="match status" value="2"/>
</dbReference>
<comment type="subcellular location">
    <subcellularLocation>
        <location evidence="1">Cell outer membrane</location>
    </subcellularLocation>
</comment>
<keyword evidence="8" id="KW-0175">Coiled coil</keyword>
<evidence type="ECO:0000256" key="6">
    <source>
        <dbReference type="ARBA" id="ARBA00023136"/>
    </source>
</evidence>
<dbReference type="SUPFAM" id="SSF56954">
    <property type="entry name" value="Outer membrane efflux proteins (OEP)"/>
    <property type="match status" value="1"/>
</dbReference>
<feature type="coiled-coil region" evidence="8">
    <location>
        <begin position="413"/>
        <end position="447"/>
    </location>
</feature>
<keyword evidence="6" id="KW-0472">Membrane</keyword>
<gene>
    <name evidence="9" type="ORF">FUAX_30750</name>
</gene>